<dbReference type="PANTHER" id="PTHR37810:SF5">
    <property type="entry name" value="IMMUNITY PROTEIN SDPI"/>
    <property type="match status" value="1"/>
</dbReference>
<sequence length="218" mass="25132">MEKIKKEIPFIGIAVLPFLYLAYIWNHLPEKVPMHWNASGEIDDYGNKSELFFVLLLLVGLPYLIFLVIPRIDPKQKLQNMGNKLNNLRFILSLFMSALAIFILYSVQQKTSSPGLIIVIIGLMIAFLGNYFKTIKPNYFIGIKTPWTLENEEVWKKTHLLAGKMWFVGGLIMTLTFVMPDPFQVYTVLGIIAIISVIPMIYSYLEFKKIKNQQQHTS</sequence>
<proteinExistence type="predicted"/>
<feature type="transmembrane region" description="Helical" evidence="1">
    <location>
        <begin position="185"/>
        <end position="205"/>
    </location>
</feature>
<feature type="transmembrane region" description="Helical" evidence="1">
    <location>
        <begin position="90"/>
        <end position="107"/>
    </location>
</feature>
<feature type="transmembrane region" description="Helical" evidence="1">
    <location>
        <begin position="161"/>
        <end position="179"/>
    </location>
</feature>
<keyword evidence="4" id="KW-1185">Reference proteome</keyword>
<dbReference type="InterPro" id="IPR026272">
    <property type="entry name" value="SdpI"/>
</dbReference>
<dbReference type="Pfam" id="PF07853">
    <property type="entry name" value="DUF1648"/>
    <property type="match status" value="1"/>
</dbReference>
<keyword evidence="1" id="KW-0472">Membrane</keyword>
<dbReference type="RefSeq" id="WP_136150838.1">
    <property type="nucleotide sequence ID" value="NZ_CP038810.1"/>
</dbReference>
<dbReference type="GO" id="GO:0009636">
    <property type="term" value="P:response to toxic substance"/>
    <property type="evidence" value="ECO:0007669"/>
    <property type="project" value="TreeGrafter"/>
</dbReference>
<dbReference type="InterPro" id="IPR025962">
    <property type="entry name" value="SdpI/YhfL"/>
</dbReference>
<keyword evidence="1" id="KW-0812">Transmembrane</keyword>
<protein>
    <submittedName>
        <fullName evidence="3">Immunity protein SdpI</fullName>
    </submittedName>
</protein>
<keyword evidence="1" id="KW-1133">Transmembrane helix</keyword>
<dbReference type="EMBL" id="CP038810">
    <property type="protein sequence ID" value="QBZ96847.1"/>
    <property type="molecule type" value="Genomic_DNA"/>
</dbReference>
<evidence type="ECO:0000313" key="4">
    <source>
        <dbReference type="Proteomes" id="UP000296862"/>
    </source>
</evidence>
<feature type="transmembrane region" description="Helical" evidence="1">
    <location>
        <begin position="7"/>
        <end position="25"/>
    </location>
</feature>
<dbReference type="InterPro" id="IPR012867">
    <property type="entry name" value="DUF1648"/>
</dbReference>
<dbReference type="Pfam" id="PF13630">
    <property type="entry name" value="SdpI"/>
    <property type="match status" value="1"/>
</dbReference>
<feature type="domain" description="DUF1648" evidence="2">
    <location>
        <begin position="13"/>
        <end position="57"/>
    </location>
</feature>
<dbReference type="Proteomes" id="UP000296862">
    <property type="component" value="Chromosome"/>
</dbReference>
<organism evidence="3 4">
    <name type="scientific">Flavobacterium sangjuense</name>
    <dbReference type="NCBI Taxonomy" id="2518177"/>
    <lineage>
        <taxon>Bacteria</taxon>
        <taxon>Pseudomonadati</taxon>
        <taxon>Bacteroidota</taxon>
        <taxon>Flavobacteriia</taxon>
        <taxon>Flavobacteriales</taxon>
        <taxon>Flavobacteriaceae</taxon>
        <taxon>Flavobacterium</taxon>
    </lineage>
</organism>
<feature type="transmembrane region" description="Helical" evidence="1">
    <location>
        <begin position="113"/>
        <end position="132"/>
    </location>
</feature>
<dbReference type="KEGG" id="fsn:GS03_00330"/>
<dbReference type="PANTHER" id="PTHR37810">
    <property type="entry name" value="IMMUNITY PROTEIN SDPI"/>
    <property type="match status" value="1"/>
</dbReference>
<evidence type="ECO:0000259" key="2">
    <source>
        <dbReference type="Pfam" id="PF07853"/>
    </source>
</evidence>
<gene>
    <name evidence="3" type="primary">sdpI</name>
    <name evidence="3" type="ORF">GS03_00330</name>
</gene>
<dbReference type="OrthoDB" id="9808690at2"/>
<dbReference type="AlphaFoldDB" id="A0A4P7PQ38"/>
<evidence type="ECO:0000313" key="3">
    <source>
        <dbReference type="EMBL" id="QBZ96847.1"/>
    </source>
</evidence>
<name>A0A4P7PQ38_9FLAO</name>
<feature type="transmembrane region" description="Helical" evidence="1">
    <location>
        <begin position="51"/>
        <end position="69"/>
    </location>
</feature>
<dbReference type="PIRSF" id="PIRSF038959">
    <property type="entry name" value="SdpI"/>
    <property type="match status" value="1"/>
</dbReference>
<accession>A0A4P7PQ38</accession>
<reference evidence="3 4" key="1">
    <citation type="submission" date="2019-04" db="EMBL/GenBank/DDBJ databases">
        <title>Flavobacterium sp. GS03.</title>
        <authorList>
            <person name="Kim H."/>
        </authorList>
    </citation>
    <scope>NUCLEOTIDE SEQUENCE [LARGE SCALE GENOMIC DNA]</scope>
    <source>
        <strain evidence="3 4">GS03</strain>
    </source>
</reference>
<evidence type="ECO:0000256" key="1">
    <source>
        <dbReference type="SAM" id="Phobius"/>
    </source>
</evidence>